<feature type="domain" description="Urease accessory protein UreH-like transmembrane" evidence="2">
    <location>
        <begin position="7"/>
        <end position="213"/>
    </location>
</feature>
<evidence type="ECO:0000313" key="3">
    <source>
        <dbReference type="EMBL" id="OEY69762.1"/>
    </source>
</evidence>
<feature type="transmembrane region" description="Helical" evidence="1">
    <location>
        <begin position="44"/>
        <end position="68"/>
    </location>
</feature>
<proteinExistence type="predicted"/>
<dbReference type="EMBL" id="MKEK01000001">
    <property type="protein sequence ID" value="OEY69762.1"/>
    <property type="molecule type" value="Genomic_DNA"/>
</dbReference>
<dbReference type="Pfam" id="PF13386">
    <property type="entry name" value="DsbD_2"/>
    <property type="match status" value="1"/>
</dbReference>
<dbReference type="Proteomes" id="UP000242258">
    <property type="component" value="Unassembled WGS sequence"/>
</dbReference>
<feature type="transmembrane region" description="Helical" evidence="1">
    <location>
        <begin position="199"/>
        <end position="219"/>
    </location>
</feature>
<feature type="transmembrane region" description="Helical" evidence="1">
    <location>
        <begin position="165"/>
        <end position="187"/>
    </location>
</feature>
<feature type="transmembrane region" description="Helical" evidence="1">
    <location>
        <begin position="80"/>
        <end position="102"/>
    </location>
</feature>
<evidence type="ECO:0000256" key="1">
    <source>
        <dbReference type="SAM" id="Phobius"/>
    </source>
</evidence>
<sequence>MNSDLIAALAIGFIGSSHCLVMCGGIVAALQLAMPGANVKRKLWLQLLLSLGRLTTYSFFGAVVGYFGASAMQLAGGSLLWLRLLAGCLLIAIALYISRLWFGLLKLEQLGQGIWRYIQPLTKHCLPLDSAKKAYLYGLCWGWLPCGLVYSALSWSLVSGGASSGALVMFAFGIGTLPAILLSGLAAQKLTQIKNNLMVRYITSFLLASYGVYTIWLAAKRIFI</sequence>
<evidence type="ECO:0000259" key="2">
    <source>
        <dbReference type="Pfam" id="PF13386"/>
    </source>
</evidence>
<accession>A0A1E7Q6D7</accession>
<evidence type="ECO:0000313" key="4">
    <source>
        <dbReference type="Proteomes" id="UP000242258"/>
    </source>
</evidence>
<dbReference type="InterPro" id="IPR039447">
    <property type="entry name" value="UreH-like_TM_dom"/>
</dbReference>
<dbReference type="PANTHER" id="PTHR42208">
    <property type="entry name" value="HEAVY METAL TRANSPORTER-RELATED"/>
    <property type="match status" value="1"/>
</dbReference>
<protein>
    <recommendedName>
        <fullName evidence="2">Urease accessory protein UreH-like transmembrane domain-containing protein</fullName>
    </recommendedName>
</protein>
<dbReference type="OrthoDB" id="9798690at2"/>
<dbReference type="PANTHER" id="PTHR42208:SF1">
    <property type="entry name" value="HEAVY METAL TRANSPORTER"/>
    <property type="match status" value="1"/>
</dbReference>
<feature type="transmembrane region" description="Helical" evidence="1">
    <location>
        <begin position="6"/>
        <end position="32"/>
    </location>
</feature>
<keyword evidence="4" id="KW-1185">Reference proteome</keyword>
<comment type="caution">
    <text evidence="3">The sequence shown here is derived from an EMBL/GenBank/DDBJ whole genome shotgun (WGS) entry which is preliminary data.</text>
</comment>
<gene>
    <name evidence="3" type="ORF">BI198_09440</name>
</gene>
<keyword evidence="1" id="KW-1133">Transmembrane helix</keyword>
<organism evidence="3 4">
    <name type="scientific">Rheinheimera salexigens</name>
    <dbReference type="NCBI Taxonomy" id="1628148"/>
    <lineage>
        <taxon>Bacteria</taxon>
        <taxon>Pseudomonadati</taxon>
        <taxon>Pseudomonadota</taxon>
        <taxon>Gammaproteobacteria</taxon>
        <taxon>Chromatiales</taxon>
        <taxon>Chromatiaceae</taxon>
        <taxon>Rheinheimera</taxon>
    </lineage>
</organism>
<reference evidence="4" key="1">
    <citation type="submission" date="2016-09" db="EMBL/GenBank/DDBJ databases">
        <authorList>
            <person name="Wan X."/>
            <person name="Hou S."/>
        </authorList>
    </citation>
    <scope>NUCLEOTIDE SEQUENCE [LARGE SCALE GENOMIC DNA]</scope>
    <source>
        <strain evidence="4">KH87</strain>
    </source>
</reference>
<feature type="transmembrane region" description="Helical" evidence="1">
    <location>
        <begin position="134"/>
        <end position="153"/>
    </location>
</feature>
<keyword evidence="1" id="KW-0472">Membrane</keyword>
<dbReference type="RefSeq" id="WP_070049332.1">
    <property type="nucleotide sequence ID" value="NZ_CBCSDO010000004.1"/>
</dbReference>
<keyword evidence="1" id="KW-0812">Transmembrane</keyword>
<dbReference type="AlphaFoldDB" id="A0A1E7Q6D7"/>
<name>A0A1E7Q6D7_9GAMM</name>
<dbReference type="STRING" id="1628148.BI198_09440"/>